<keyword evidence="2" id="KW-0805">Transcription regulation</keyword>
<dbReference type="CDD" id="cd05466">
    <property type="entry name" value="PBP2_LTTR_substrate"/>
    <property type="match status" value="1"/>
</dbReference>
<evidence type="ECO:0000313" key="6">
    <source>
        <dbReference type="EMBL" id="EHE96561.1"/>
    </source>
</evidence>
<comment type="similarity">
    <text evidence="1">Belongs to the LysR transcriptional regulatory family.</text>
</comment>
<comment type="caution">
    <text evidence="6">The sequence shown here is derived from an EMBL/GenBank/DDBJ whole genome shotgun (WGS) entry which is preliminary data.</text>
</comment>
<dbReference type="InterPro" id="IPR000847">
    <property type="entry name" value="LysR_HTH_N"/>
</dbReference>
<dbReference type="Proteomes" id="UP000003763">
    <property type="component" value="Unassembled WGS sequence"/>
</dbReference>
<dbReference type="GO" id="GO:0003677">
    <property type="term" value="F:DNA binding"/>
    <property type="evidence" value="ECO:0007669"/>
    <property type="project" value="UniProtKB-KW"/>
</dbReference>
<accession>G5HPY1</accession>
<dbReference type="InterPro" id="IPR036390">
    <property type="entry name" value="WH_DNA-bd_sf"/>
</dbReference>
<evidence type="ECO:0000256" key="1">
    <source>
        <dbReference type="ARBA" id="ARBA00009437"/>
    </source>
</evidence>
<keyword evidence="3" id="KW-0238">DNA-binding</keyword>
<dbReference type="SUPFAM" id="SSF46785">
    <property type="entry name" value="Winged helix' DNA-binding domain"/>
    <property type="match status" value="1"/>
</dbReference>
<dbReference type="PANTHER" id="PTHR30346:SF28">
    <property type="entry name" value="HTH-TYPE TRANSCRIPTIONAL REGULATOR CYNR"/>
    <property type="match status" value="1"/>
</dbReference>
<dbReference type="GO" id="GO:0032993">
    <property type="term" value="C:protein-DNA complex"/>
    <property type="evidence" value="ECO:0007669"/>
    <property type="project" value="TreeGrafter"/>
</dbReference>
<gene>
    <name evidence="6" type="ORF">HMPREF9469_04643</name>
</gene>
<dbReference type="PROSITE" id="PS50931">
    <property type="entry name" value="HTH_LYSR"/>
    <property type="match status" value="1"/>
</dbReference>
<dbReference type="RefSeq" id="WP_007867664.1">
    <property type="nucleotide sequence ID" value="NZ_JH376427.1"/>
</dbReference>
<evidence type="ECO:0000256" key="3">
    <source>
        <dbReference type="ARBA" id="ARBA00023125"/>
    </source>
</evidence>
<sequence length="305" mass="34126">MNLEKLKYFLVAAEELNFTKAASRLYITQQSLSKHIHQLETFYGATLFNRTSPMTLTAAGLSLQRGASEIFHSHNQILSEINDIKGGSSNTISIGVGPTRGRYILPDILSAHYESHPEVALTLVEGSSIQLENELLKGTIDLSLGFLPTDTDNIKSIMLFMNQFHLVIADTLLQRFVGESAARFSGSFDIKRLRDCPVITMPPNFKIGAFMRNLYLEAGFQPNILLETNNVDTALALCYKGLGYCMIPKEMTTKSLFPSTVHIIPINRPDAFYPISINYLRGKYMTKTLYEFIVTAQQVTRQVNG</sequence>
<dbReference type="eggNOG" id="COG0583">
    <property type="taxonomic scope" value="Bacteria"/>
</dbReference>
<dbReference type="Gene3D" id="1.10.10.10">
    <property type="entry name" value="Winged helix-like DNA-binding domain superfamily/Winged helix DNA-binding domain"/>
    <property type="match status" value="1"/>
</dbReference>
<dbReference type="AlphaFoldDB" id="G5HPY1"/>
<dbReference type="HOGENOM" id="CLU_039613_6_2_9"/>
<feature type="domain" description="HTH lysR-type" evidence="5">
    <location>
        <begin position="1"/>
        <end position="57"/>
    </location>
</feature>
<dbReference type="PATRIC" id="fig|742733.3.peg.4803"/>
<evidence type="ECO:0000256" key="4">
    <source>
        <dbReference type="ARBA" id="ARBA00023163"/>
    </source>
</evidence>
<evidence type="ECO:0000259" key="5">
    <source>
        <dbReference type="PROSITE" id="PS50931"/>
    </source>
</evidence>
<name>G5HPY1_9FIRM</name>
<dbReference type="EMBL" id="ADLJ01000038">
    <property type="protein sequence ID" value="EHE96561.1"/>
    <property type="molecule type" value="Genomic_DNA"/>
</dbReference>
<dbReference type="PANTHER" id="PTHR30346">
    <property type="entry name" value="TRANSCRIPTIONAL DUAL REGULATOR HCAR-RELATED"/>
    <property type="match status" value="1"/>
</dbReference>
<keyword evidence="4" id="KW-0804">Transcription</keyword>
<dbReference type="Pfam" id="PF03466">
    <property type="entry name" value="LysR_substrate"/>
    <property type="match status" value="1"/>
</dbReference>
<evidence type="ECO:0000313" key="7">
    <source>
        <dbReference type="Proteomes" id="UP000003763"/>
    </source>
</evidence>
<dbReference type="SUPFAM" id="SSF53850">
    <property type="entry name" value="Periplasmic binding protein-like II"/>
    <property type="match status" value="1"/>
</dbReference>
<dbReference type="GO" id="GO:0003700">
    <property type="term" value="F:DNA-binding transcription factor activity"/>
    <property type="evidence" value="ECO:0007669"/>
    <property type="project" value="InterPro"/>
</dbReference>
<dbReference type="InterPro" id="IPR036388">
    <property type="entry name" value="WH-like_DNA-bd_sf"/>
</dbReference>
<evidence type="ECO:0000256" key="2">
    <source>
        <dbReference type="ARBA" id="ARBA00023015"/>
    </source>
</evidence>
<dbReference type="InterPro" id="IPR005119">
    <property type="entry name" value="LysR_subst-bd"/>
</dbReference>
<dbReference type="Gene3D" id="3.40.190.290">
    <property type="match status" value="1"/>
</dbReference>
<dbReference type="Pfam" id="PF00126">
    <property type="entry name" value="HTH_1"/>
    <property type="match status" value="1"/>
</dbReference>
<reference evidence="6 7" key="1">
    <citation type="submission" date="2011-08" db="EMBL/GenBank/DDBJ databases">
        <title>The Genome Sequence of Clostridium citroniae WAL-17108.</title>
        <authorList>
            <consortium name="The Broad Institute Genome Sequencing Platform"/>
            <person name="Earl A."/>
            <person name="Ward D."/>
            <person name="Feldgarden M."/>
            <person name="Gevers D."/>
            <person name="Finegold S.M."/>
            <person name="Summanen P.H."/>
            <person name="Molitoris D.R."/>
            <person name="Vaisanen M.L."/>
            <person name="Daigneault M."/>
            <person name="Allen-Vercoe E."/>
            <person name="Young S.K."/>
            <person name="Zeng Q."/>
            <person name="Gargeya S."/>
            <person name="Fitzgerald M."/>
            <person name="Haas B."/>
            <person name="Abouelleil A."/>
            <person name="Alvarado L."/>
            <person name="Arachchi H.M."/>
            <person name="Berlin A."/>
            <person name="Brown A."/>
            <person name="Chapman S.B."/>
            <person name="Chen Z."/>
            <person name="Dunbar C."/>
            <person name="Freedman E."/>
            <person name="Gearin G."/>
            <person name="Gellesch M."/>
            <person name="Goldberg J."/>
            <person name="Griggs A."/>
            <person name="Gujja S."/>
            <person name="Heiman D."/>
            <person name="Howarth C."/>
            <person name="Larson L."/>
            <person name="Lui A."/>
            <person name="MacDonald P.J.P."/>
            <person name="Montmayeur A."/>
            <person name="Murphy C."/>
            <person name="Neiman D."/>
            <person name="Pearson M."/>
            <person name="Priest M."/>
            <person name="Roberts A."/>
            <person name="Saif S."/>
            <person name="Shea T."/>
            <person name="Shenoy N."/>
            <person name="Sisk P."/>
            <person name="Stolte C."/>
            <person name="Sykes S."/>
            <person name="Wortman J."/>
            <person name="Nusbaum C."/>
            <person name="Birren B."/>
        </authorList>
    </citation>
    <scope>NUCLEOTIDE SEQUENCE [LARGE SCALE GENOMIC DNA]</scope>
    <source>
        <strain evidence="6 7">WAL-17108</strain>
    </source>
</reference>
<dbReference type="PRINTS" id="PR00039">
    <property type="entry name" value="HTHLYSR"/>
</dbReference>
<proteinExistence type="inferred from homology"/>
<organism evidence="6 7">
    <name type="scientific">[Clostridium] citroniae WAL-17108</name>
    <dbReference type="NCBI Taxonomy" id="742733"/>
    <lineage>
        <taxon>Bacteria</taxon>
        <taxon>Bacillati</taxon>
        <taxon>Bacillota</taxon>
        <taxon>Clostridia</taxon>
        <taxon>Lachnospirales</taxon>
        <taxon>Lachnospiraceae</taxon>
        <taxon>Enterocloster</taxon>
    </lineage>
</organism>
<protein>
    <recommendedName>
        <fullName evidence="5">HTH lysR-type domain-containing protein</fullName>
    </recommendedName>
</protein>